<dbReference type="CDD" id="cd00090">
    <property type="entry name" value="HTH_ARSR"/>
    <property type="match status" value="1"/>
</dbReference>
<protein>
    <submittedName>
        <fullName evidence="5">AsnC family transcriptional regulator</fullName>
    </submittedName>
</protein>
<gene>
    <name evidence="5" type="ORF">FNT36_14555</name>
</gene>
<dbReference type="InterPro" id="IPR000485">
    <property type="entry name" value="AsnC-type_HTH_dom"/>
</dbReference>
<reference evidence="5 6" key="1">
    <citation type="submission" date="2019-07" db="EMBL/GenBank/DDBJ databases">
        <title>Hymenobacter sp. straun FUR1 Genome sequencing and assembly.</title>
        <authorList>
            <person name="Chhetri G."/>
        </authorList>
    </citation>
    <scope>NUCLEOTIDE SEQUENCE [LARGE SCALE GENOMIC DNA]</scope>
    <source>
        <strain evidence="5 6">Fur1</strain>
    </source>
</reference>
<dbReference type="InterPro" id="IPR011008">
    <property type="entry name" value="Dimeric_a/b-barrel"/>
</dbReference>
<name>A0A558BW55_9BACT</name>
<dbReference type="SUPFAM" id="SSF46785">
    <property type="entry name" value="Winged helix' DNA-binding domain"/>
    <property type="match status" value="1"/>
</dbReference>
<dbReference type="InterPro" id="IPR036390">
    <property type="entry name" value="WH_DNA-bd_sf"/>
</dbReference>
<dbReference type="Gene3D" id="3.30.70.920">
    <property type="match status" value="1"/>
</dbReference>
<evidence type="ECO:0000313" key="5">
    <source>
        <dbReference type="EMBL" id="TVT40683.1"/>
    </source>
</evidence>
<dbReference type="AlphaFoldDB" id="A0A558BW55"/>
<dbReference type="PROSITE" id="PS50956">
    <property type="entry name" value="HTH_ASNC_2"/>
    <property type="match status" value="1"/>
</dbReference>
<dbReference type="Proteomes" id="UP000317624">
    <property type="component" value="Unassembled WGS sequence"/>
</dbReference>
<keyword evidence="3" id="KW-0804">Transcription</keyword>
<dbReference type="Pfam" id="PF13404">
    <property type="entry name" value="HTH_AsnC-type"/>
    <property type="match status" value="1"/>
</dbReference>
<dbReference type="OrthoDB" id="9809462at2"/>
<dbReference type="InterPro" id="IPR036388">
    <property type="entry name" value="WH-like_DNA-bd_sf"/>
</dbReference>
<feature type="domain" description="HTH asnC-type" evidence="4">
    <location>
        <begin position="7"/>
        <end position="68"/>
    </location>
</feature>
<organism evidence="5 6">
    <name type="scientific">Hymenobacter setariae</name>
    <dbReference type="NCBI Taxonomy" id="2594794"/>
    <lineage>
        <taxon>Bacteria</taxon>
        <taxon>Pseudomonadati</taxon>
        <taxon>Bacteroidota</taxon>
        <taxon>Cytophagia</taxon>
        <taxon>Cytophagales</taxon>
        <taxon>Hymenobacteraceae</taxon>
        <taxon>Hymenobacter</taxon>
    </lineage>
</organism>
<dbReference type="GO" id="GO:0043200">
    <property type="term" value="P:response to amino acid"/>
    <property type="evidence" value="ECO:0007669"/>
    <property type="project" value="TreeGrafter"/>
</dbReference>
<dbReference type="SMART" id="SM00344">
    <property type="entry name" value="HTH_ASNC"/>
    <property type="match status" value="1"/>
</dbReference>
<dbReference type="SUPFAM" id="SSF54909">
    <property type="entry name" value="Dimeric alpha+beta barrel"/>
    <property type="match status" value="1"/>
</dbReference>
<dbReference type="InterPro" id="IPR019887">
    <property type="entry name" value="Tscrpt_reg_AsnC/Lrp_C"/>
</dbReference>
<evidence type="ECO:0000256" key="1">
    <source>
        <dbReference type="ARBA" id="ARBA00023015"/>
    </source>
</evidence>
<proteinExistence type="predicted"/>
<evidence type="ECO:0000313" key="6">
    <source>
        <dbReference type="Proteomes" id="UP000317624"/>
    </source>
</evidence>
<keyword evidence="6" id="KW-1185">Reference proteome</keyword>
<dbReference type="EMBL" id="VMRJ01000003">
    <property type="protein sequence ID" value="TVT40683.1"/>
    <property type="molecule type" value="Genomic_DNA"/>
</dbReference>
<keyword evidence="2" id="KW-0238">DNA-binding</keyword>
<evidence type="ECO:0000259" key="4">
    <source>
        <dbReference type="PROSITE" id="PS50956"/>
    </source>
</evidence>
<keyword evidence="1" id="KW-0805">Transcription regulation</keyword>
<dbReference type="PRINTS" id="PR00033">
    <property type="entry name" value="HTHASNC"/>
</dbReference>
<dbReference type="GO" id="GO:0043565">
    <property type="term" value="F:sequence-specific DNA binding"/>
    <property type="evidence" value="ECO:0007669"/>
    <property type="project" value="InterPro"/>
</dbReference>
<evidence type="ECO:0000256" key="3">
    <source>
        <dbReference type="ARBA" id="ARBA00023163"/>
    </source>
</evidence>
<comment type="caution">
    <text evidence="5">The sequence shown here is derived from an EMBL/GenBank/DDBJ whole genome shotgun (WGS) entry which is preliminary data.</text>
</comment>
<dbReference type="GO" id="GO:0006355">
    <property type="term" value="P:regulation of DNA-templated transcription"/>
    <property type="evidence" value="ECO:0007669"/>
    <property type="project" value="UniProtKB-ARBA"/>
</dbReference>
<dbReference type="RefSeq" id="WP_144849020.1">
    <property type="nucleotide sequence ID" value="NZ_VMRJ01000003.1"/>
</dbReference>
<dbReference type="InterPro" id="IPR019888">
    <property type="entry name" value="Tscrpt_reg_AsnC-like"/>
</dbReference>
<sequence>MSRPYELDDTDRRIISLLVKDAKLPYSEIARQLQVSGGTIHVRMTRLEELGIVRGATLDLDLQKVGYSIQAFLGIYLLKSSYCDSVIERLRGIPEVVSLHFTTGSYNLFARLACRDTQHLRNVLHDQVQQIEGVERTETLISLDEVFSRSVQLEPTAQPIAG</sequence>
<evidence type="ECO:0000256" key="2">
    <source>
        <dbReference type="ARBA" id="ARBA00023125"/>
    </source>
</evidence>
<dbReference type="Pfam" id="PF01037">
    <property type="entry name" value="AsnC_trans_reg"/>
    <property type="match status" value="1"/>
</dbReference>
<dbReference type="InterPro" id="IPR011991">
    <property type="entry name" value="ArsR-like_HTH"/>
</dbReference>
<dbReference type="Gene3D" id="1.10.10.10">
    <property type="entry name" value="Winged helix-like DNA-binding domain superfamily/Winged helix DNA-binding domain"/>
    <property type="match status" value="1"/>
</dbReference>
<accession>A0A558BW55</accession>
<dbReference type="GO" id="GO:0005829">
    <property type="term" value="C:cytosol"/>
    <property type="evidence" value="ECO:0007669"/>
    <property type="project" value="TreeGrafter"/>
</dbReference>
<dbReference type="PANTHER" id="PTHR30154:SF34">
    <property type="entry name" value="TRANSCRIPTIONAL REGULATOR AZLB"/>
    <property type="match status" value="1"/>
</dbReference>
<dbReference type="PANTHER" id="PTHR30154">
    <property type="entry name" value="LEUCINE-RESPONSIVE REGULATORY PROTEIN"/>
    <property type="match status" value="1"/>
</dbReference>